<dbReference type="EMBL" id="FOCX01000017">
    <property type="protein sequence ID" value="SEO70015.1"/>
    <property type="molecule type" value="Genomic_DNA"/>
</dbReference>
<keyword evidence="2" id="KW-1185">Reference proteome</keyword>
<name>A0A1H8RUJ6_9EURY</name>
<evidence type="ECO:0000313" key="2">
    <source>
        <dbReference type="Proteomes" id="UP000198775"/>
    </source>
</evidence>
<sequence length="92" mass="10662">MSERGTERFKEHPDPDRFFMQIEPAEIEMQPMDHDDVTFKTQLVPGGSFGFELSARYSYAGRDCTQCICLGREATEALYERLGEILEVDHRE</sequence>
<protein>
    <submittedName>
        <fullName evidence="1">Uncharacterized protein</fullName>
    </submittedName>
</protein>
<accession>A0A1H8RUJ6</accession>
<dbReference type="RefSeq" id="WP_092662026.1">
    <property type="nucleotide sequence ID" value="NZ_FOCX01000017.1"/>
</dbReference>
<gene>
    <name evidence="1" type="ORF">SAMN05216388_101738</name>
</gene>
<proteinExistence type="predicted"/>
<dbReference type="Proteomes" id="UP000198775">
    <property type="component" value="Unassembled WGS sequence"/>
</dbReference>
<dbReference type="AlphaFoldDB" id="A0A1H8RUJ6"/>
<evidence type="ECO:0000313" key="1">
    <source>
        <dbReference type="EMBL" id="SEO70015.1"/>
    </source>
</evidence>
<organism evidence="1 2">
    <name type="scientific">Halorientalis persicus</name>
    <dbReference type="NCBI Taxonomy" id="1367881"/>
    <lineage>
        <taxon>Archaea</taxon>
        <taxon>Methanobacteriati</taxon>
        <taxon>Methanobacteriota</taxon>
        <taxon>Stenosarchaea group</taxon>
        <taxon>Halobacteria</taxon>
        <taxon>Halobacteriales</taxon>
        <taxon>Haloarculaceae</taxon>
        <taxon>Halorientalis</taxon>
    </lineage>
</organism>
<reference evidence="2" key="1">
    <citation type="submission" date="2016-10" db="EMBL/GenBank/DDBJ databases">
        <authorList>
            <person name="Varghese N."/>
            <person name="Submissions S."/>
        </authorList>
    </citation>
    <scope>NUCLEOTIDE SEQUENCE [LARGE SCALE GENOMIC DNA]</scope>
    <source>
        <strain evidence="2">IBRC-M 10043</strain>
    </source>
</reference>
<dbReference type="OrthoDB" id="350669at2157"/>